<dbReference type="HOGENOM" id="CLU_2701055_0_0_11"/>
<dbReference type="RefSeq" id="WP_025352109.1">
    <property type="nucleotide sequence ID" value="NZ_CP006850.1"/>
</dbReference>
<gene>
    <name evidence="1" type="ORF">NONO_c59810</name>
</gene>
<dbReference type="AlphaFoldDB" id="W5TNC1"/>
<keyword evidence="2" id="KW-1185">Reference proteome</keyword>
<dbReference type="Proteomes" id="UP000019150">
    <property type="component" value="Chromosome"/>
</dbReference>
<reference evidence="1 2" key="1">
    <citation type="journal article" date="2014" name="Appl. Environ. Microbiol.">
        <title>Insights into the Microbial Degradation of Rubber and Gutta-Percha by Analysis of the Complete Genome of Nocardia nova SH22a.</title>
        <authorList>
            <person name="Luo Q."/>
            <person name="Hiessl S."/>
            <person name="Poehlein A."/>
            <person name="Daniel R."/>
            <person name="Steinbuchel A."/>
        </authorList>
    </citation>
    <scope>NUCLEOTIDE SEQUENCE [LARGE SCALE GENOMIC DNA]</scope>
    <source>
        <strain evidence="1">SH22a</strain>
    </source>
</reference>
<accession>W5TNC1</accession>
<organism evidence="1 2">
    <name type="scientific">Nocardia nova SH22a</name>
    <dbReference type="NCBI Taxonomy" id="1415166"/>
    <lineage>
        <taxon>Bacteria</taxon>
        <taxon>Bacillati</taxon>
        <taxon>Actinomycetota</taxon>
        <taxon>Actinomycetes</taxon>
        <taxon>Mycobacteriales</taxon>
        <taxon>Nocardiaceae</taxon>
        <taxon>Nocardia</taxon>
    </lineage>
</organism>
<protein>
    <submittedName>
        <fullName evidence="1">Uncharacterized protein</fullName>
    </submittedName>
</protein>
<evidence type="ECO:0000313" key="2">
    <source>
        <dbReference type="Proteomes" id="UP000019150"/>
    </source>
</evidence>
<dbReference type="STRING" id="1415166.NONO_c59810"/>
<sequence length="73" mass="8046">MNTPCGEYVTALIAKPADTDEHRIGTCVQLLLDNREDILDYITTVMTTSRPGSRKHELAEEIWLLLDGCGVAA</sequence>
<dbReference type="EMBL" id="CP006850">
    <property type="protein sequence ID" value="AHH20757.1"/>
    <property type="molecule type" value="Genomic_DNA"/>
</dbReference>
<dbReference type="KEGG" id="nno:NONO_c59810"/>
<dbReference type="PATRIC" id="fig|1415166.3.peg.6161"/>
<name>W5TNC1_9NOCA</name>
<evidence type="ECO:0000313" key="1">
    <source>
        <dbReference type="EMBL" id="AHH20757.1"/>
    </source>
</evidence>
<proteinExistence type="predicted"/>